<feature type="compositionally biased region" description="Basic and acidic residues" evidence="1">
    <location>
        <begin position="332"/>
        <end position="341"/>
    </location>
</feature>
<feature type="compositionally biased region" description="Basic residues" evidence="1">
    <location>
        <begin position="136"/>
        <end position="150"/>
    </location>
</feature>
<dbReference type="EMBL" id="JACGCI010000010">
    <property type="protein sequence ID" value="KAF6761182.1"/>
    <property type="molecule type" value="Genomic_DNA"/>
</dbReference>
<feature type="compositionally biased region" description="Polar residues" evidence="1">
    <location>
        <begin position="249"/>
        <end position="274"/>
    </location>
</feature>
<protein>
    <submittedName>
        <fullName evidence="2">Uncharacterized protein</fullName>
    </submittedName>
</protein>
<evidence type="ECO:0000313" key="2">
    <source>
        <dbReference type="EMBL" id="KAF6761182.1"/>
    </source>
</evidence>
<name>A0A8H6IB73_9AGAR</name>
<feature type="compositionally biased region" description="Basic and acidic residues" evidence="1">
    <location>
        <begin position="27"/>
        <end position="57"/>
    </location>
</feature>
<feature type="compositionally biased region" description="Polar residues" evidence="1">
    <location>
        <begin position="107"/>
        <end position="116"/>
    </location>
</feature>
<comment type="caution">
    <text evidence="2">The sequence shown here is derived from an EMBL/GenBank/DDBJ whole genome shotgun (WGS) entry which is preliminary data.</text>
</comment>
<dbReference type="AlphaFoldDB" id="A0A8H6IB73"/>
<evidence type="ECO:0000256" key="1">
    <source>
        <dbReference type="SAM" id="MobiDB-lite"/>
    </source>
</evidence>
<proteinExistence type="predicted"/>
<organism evidence="2 3">
    <name type="scientific">Ephemerocybe angulata</name>
    <dbReference type="NCBI Taxonomy" id="980116"/>
    <lineage>
        <taxon>Eukaryota</taxon>
        <taxon>Fungi</taxon>
        <taxon>Dikarya</taxon>
        <taxon>Basidiomycota</taxon>
        <taxon>Agaricomycotina</taxon>
        <taxon>Agaricomycetes</taxon>
        <taxon>Agaricomycetidae</taxon>
        <taxon>Agaricales</taxon>
        <taxon>Agaricineae</taxon>
        <taxon>Psathyrellaceae</taxon>
        <taxon>Ephemerocybe</taxon>
    </lineage>
</organism>
<feature type="compositionally biased region" description="Polar residues" evidence="1">
    <location>
        <begin position="59"/>
        <end position="76"/>
    </location>
</feature>
<keyword evidence="3" id="KW-1185">Reference proteome</keyword>
<feature type="compositionally biased region" description="Basic and acidic residues" evidence="1">
    <location>
        <begin position="84"/>
        <end position="102"/>
    </location>
</feature>
<sequence length="348" mass="38391">MSKPAIIRVSTAEEDDVTRHPHPARGYYDDSIQRRPSRKGKEKEFIDTWNADTRESSPVDFSQNEALTGSQGSSYPPVNDEEEETRRIQENLKRWEQAELQRRKAARQSTSISSTGGAAPSSLVENVSRRASLLWNKKRGSGTHKGHSSSKSRTSSALGQHAKLPSTDDLHDLQQITDTPVADSPTHSPVRSDTDADSLNTVTDVYMGSRRQREQQEPMDDPFNPPEDFQHEHIAMSPFSDPQPMTPGADQTTALVGSSSQQDEGNTNAGSTTRQPPPPMPLGLPRPKTPPPPIDSPEAVRQRAGAQDDDDAQEEATKTKWWHEWLCGCGEGPDRGGDHQAGKTNPYE</sequence>
<accession>A0A8H6IB73</accession>
<dbReference type="OrthoDB" id="2936681at2759"/>
<gene>
    <name evidence="2" type="ORF">DFP72DRAFT_1042108</name>
</gene>
<dbReference type="Proteomes" id="UP000521943">
    <property type="component" value="Unassembled WGS sequence"/>
</dbReference>
<reference evidence="2 3" key="1">
    <citation type="submission" date="2020-07" db="EMBL/GenBank/DDBJ databases">
        <title>Comparative genomics of pyrophilous fungi reveals a link between fire events and developmental genes.</title>
        <authorList>
            <consortium name="DOE Joint Genome Institute"/>
            <person name="Steindorff A.S."/>
            <person name="Carver A."/>
            <person name="Calhoun S."/>
            <person name="Stillman K."/>
            <person name="Liu H."/>
            <person name="Lipzen A."/>
            <person name="Pangilinan J."/>
            <person name="Labutti K."/>
            <person name="Bruns T.D."/>
            <person name="Grigoriev I.V."/>
        </authorList>
    </citation>
    <scope>NUCLEOTIDE SEQUENCE [LARGE SCALE GENOMIC DNA]</scope>
    <source>
        <strain evidence="2 3">CBS 144469</strain>
    </source>
</reference>
<feature type="compositionally biased region" description="Polar residues" evidence="1">
    <location>
        <begin position="185"/>
        <end position="203"/>
    </location>
</feature>
<evidence type="ECO:0000313" key="3">
    <source>
        <dbReference type="Proteomes" id="UP000521943"/>
    </source>
</evidence>
<feature type="compositionally biased region" description="Pro residues" evidence="1">
    <location>
        <begin position="275"/>
        <end position="295"/>
    </location>
</feature>
<feature type="region of interest" description="Disordered" evidence="1">
    <location>
        <begin position="1"/>
        <end position="348"/>
    </location>
</feature>